<dbReference type="Proteomes" id="UP001219355">
    <property type="component" value="Chromosome 1"/>
</dbReference>
<reference evidence="1" key="1">
    <citation type="submission" date="2023-03" db="EMBL/GenBank/DDBJ databases">
        <title>Emydomyces testavorans Genome Sequence.</title>
        <authorList>
            <person name="Hoyer L."/>
        </authorList>
    </citation>
    <scope>NUCLEOTIDE SEQUENCE</scope>
    <source>
        <strain evidence="1">16-2883</strain>
    </source>
</reference>
<sequence>MPGPIMESGPAQCFSDSNGTLWPWWKRSIETESMDLILHNSTVTTSFTADSRALQSLFPLNNVLLTLEFRVTGPIDEVSVMWIWTTGERINVEETRVLRPVADETPIR</sequence>
<accession>A0AAF0IIJ6</accession>
<name>A0AAF0IIJ6_9EURO</name>
<evidence type="ECO:0000313" key="2">
    <source>
        <dbReference type="Proteomes" id="UP001219355"/>
    </source>
</evidence>
<organism evidence="1 2">
    <name type="scientific">Emydomyces testavorans</name>
    <dbReference type="NCBI Taxonomy" id="2070801"/>
    <lineage>
        <taxon>Eukaryota</taxon>
        <taxon>Fungi</taxon>
        <taxon>Dikarya</taxon>
        <taxon>Ascomycota</taxon>
        <taxon>Pezizomycotina</taxon>
        <taxon>Eurotiomycetes</taxon>
        <taxon>Eurotiomycetidae</taxon>
        <taxon>Onygenales</taxon>
        <taxon>Nannizziopsiaceae</taxon>
        <taxon>Emydomyces</taxon>
    </lineage>
</organism>
<protein>
    <submittedName>
        <fullName evidence="1">Uncharacterized protein</fullName>
    </submittedName>
</protein>
<proteinExistence type="predicted"/>
<evidence type="ECO:0000313" key="1">
    <source>
        <dbReference type="EMBL" id="WEW55889.1"/>
    </source>
</evidence>
<dbReference type="AlphaFoldDB" id="A0AAF0IIJ6"/>
<keyword evidence="2" id="KW-1185">Reference proteome</keyword>
<dbReference type="EMBL" id="CP120627">
    <property type="protein sequence ID" value="WEW55889.1"/>
    <property type="molecule type" value="Genomic_DNA"/>
</dbReference>
<gene>
    <name evidence="1" type="ORF">PRK78_001324</name>
</gene>